<evidence type="ECO:0000313" key="1">
    <source>
        <dbReference type="EMBL" id="SNS60456.1"/>
    </source>
</evidence>
<accession>A0A239FTI7</accession>
<reference evidence="2" key="1">
    <citation type="submission" date="2017-06" db="EMBL/GenBank/DDBJ databases">
        <authorList>
            <person name="Varghese N."/>
            <person name="Submissions S."/>
        </authorList>
    </citation>
    <scope>NUCLEOTIDE SEQUENCE [LARGE SCALE GENOMIC DNA]</scope>
    <source>
        <strain evidence="2">LNB2</strain>
    </source>
</reference>
<dbReference type="OrthoDB" id="7583078at2"/>
<keyword evidence="2" id="KW-1185">Reference proteome</keyword>
<dbReference type="AlphaFoldDB" id="A0A239FTI7"/>
<proteinExistence type="predicted"/>
<evidence type="ECO:0000313" key="2">
    <source>
        <dbReference type="Proteomes" id="UP000198281"/>
    </source>
</evidence>
<organism evidence="1 2">
    <name type="scientific">Edaphosphingomonas laterariae</name>
    <dbReference type="NCBI Taxonomy" id="861865"/>
    <lineage>
        <taxon>Bacteria</taxon>
        <taxon>Pseudomonadati</taxon>
        <taxon>Pseudomonadota</taxon>
        <taxon>Alphaproteobacteria</taxon>
        <taxon>Sphingomonadales</taxon>
        <taxon>Rhizorhabdaceae</taxon>
        <taxon>Edaphosphingomonas</taxon>
    </lineage>
</organism>
<dbReference type="EMBL" id="FZOS01000010">
    <property type="protein sequence ID" value="SNS60456.1"/>
    <property type="molecule type" value="Genomic_DNA"/>
</dbReference>
<dbReference type="Proteomes" id="UP000198281">
    <property type="component" value="Unassembled WGS sequence"/>
</dbReference>
<gene>
    <name evidence="1" type="ORF">SAMN06295912_11044</name>
</gene>
<protein>
    <submittedName>
        <fullName evidence="1">Uncharacterized protein</fullName>
    </submittedName>
</protein>
<name>A0A239FTI7_9SPHN</name>
<dbReference type="RefSeq" id="WP_089219651.1">
    <property type="nucleotide sequence ID" value="NZ_FZOS01000010.1"/>
</dbReference>
<sequence length="113" mass="12249">MAVSHRIESPAHPPVQDEICARIAQLDRDFRLLSVGELRNRVDAIRQIARANGMEPVSRLAAGLGDTLAQGGRSPSVLPFLEGMRDAAGCAHQDEETARAYLAQINLRLIGHA</sequence>